<dbReference type="PROSITE" id="PS52050">
    <property type="entry name" value="WYL"/>
    <property type="match status" value="1"/>
</dbReference>
<reference evidence="3 4" key="1">
    <citation type="submission" date="2018-12" db="EMBL/GenBank/DDBJ databases">
        <authorList>
            <consortium name="Pathogen Informatics"/>
        </authorList>
    </citation>
    <scope>NUCLEOTIDE SEQUENCE [LARGE SCALE GENOMIC DNA]</scope>
    <source>
        <strain evidence="3 4">NCTC13354</strain>
    </source>
</reference>
<keyword evidence="4" id="KW-1185">Reference proteome</keyword>
<proteinExistence type="predicted"/>
<dbReference type="InterPro" id="IPR026881">
    <property type="entry name" value="WYL_dom"/>
</dbReference>
<organism evidence="3 4">
    <name type="scientific">Trueperella bialowiezensis</name>
    <dbReference type="NCBI Taxonomy" id="312285"/>
    <lineage>
        <taxon>Bacteria</taxon>
        <taxon>Bacillati</taxon>
        <taxon>Actinomycetota</taxon>
        <taxon>Actinomycetes</taxon>
        <taxon>Actinomycetales</taxon>
        <taxon>Actinomycetaceae</taxon>
        <taxon>Trueperella</taxon>
    </lineage>
</organism>
<dbReference type="InterPro" id="IPR051534">
    <property type="entry name" value="CBASS_pafABC_assoc_protein"/>
</dbReference>
<protein>
    <submittedName>
        <fullName evidence="3">Uncharacterized protein</fullName>
    </submittedName>
</protein>
<dbReference type="KEGG" id="tbw:NCTC13354_00109"/>
<name>A0A448PBT6_9ACTO</name>
<feature type="domain" description="WYL" evidence="1">
    <location>
        <begin position="146"/>
        <end position="211"/>
    </location>
</feature>
<dbReference type="EMBL" id="LR134476">
    <property type="protein sequence ID" value="VEI12431.1"/>
    <property type="molecule type" value="Genomic_DNA"/>
</dbReference>
<dbReference type="PANTHER" id="PTHR34580">
    <property type="match status" value="1"/>
</dbReference>
<gene>
    <name evidence="3" type="ORF">NCTC13354_00109</name>
</gene>
<dbReference type="Pfam" id="PF25583">
    <property type="entry name" value="WCX"/>
    <property type="match status" value="1"/>
</dbReference>
<accession>A0A448PBT6</accession>
<dbReference type="RefSeq" id="WP_164712255.1">
    <property type="nucleotide sequence ID" value="NZ_LR134476.1"/>
</dbReference>
<dbReference type="Pfam" id="PF13280">
    <property type="entry name" value="WYL"/>
    <property type="match status" value="1"/>
</dbReference>
<evidence type="ECO:0000259" key="1">
    <source>
        <dbReference type="Pfam" id="PF13280"/>
    </source>
</evidence>
<evidence type="ECO:0000313" key="3">
    <source>
        <dbReference type="EMBL" id="VEI12431.1"/>
    </source>
</evidence>
<dbReference type="PIRSF" id="PIRSF016838">
    <property type="entry name" value="PafC"/>
    <property type="match status" value="1"/>
</dbReference>
<dbReference type="PANTHER" id="PTHR34580:SF1">
    <property type="entry name" value="PROTEIN PAFC"/>
    <property type="match status" value="1"/>
</dbReference>
<sequence>MTDLALSRKISILAYLADHEPTLAELSDHFTTSPSKMRADLSEVFTTEYAAHGGFETPVDVEIPDNPRGKVILRENQTGLLPSLTLAEVISLLALIDDMYGSVDTTTRTHLAKLRERIAQAASEAGFGQALWPAPTVNLEDTTAGLVAEAIAERACIEISYLKAGADLHVHSEDVVIAPVSLTTGSHPLLIAAKDSQLRTYRLDRITDVKILDQHYTRDLGRNIQAQYKADAEFSGRTVRIVCTPQARWVAETIPVESATEESGMLVIDMTVSSMSWLRTLLIRIGEELVHIEPDTVRDEMVKAAHNYLEVL</sequence>
<dbReference type="Proteomes" id="UP000269542">
    <property type="component" value="Chromosome"/>
</dbReference>
<dbReference type="InterPro" id="IPR057727">
    <property type="entry name" value="WCX_dom"/>
</dbReference>
<evidence type="ECO:0000313" key="4">
    <source>
        <dbReference type="Proteomes" id="UP000269542"/>
    </source>
</evidence>
<feature type="domain" description="WCX" evidence="2">
    <location>
        <begin position="238"/>
        <end position="307"/>
    </location>
</feature>
<dbReference type="AlphaFoldDB" id="A0A448PBT6"/>
<dbReference type="InterPro" id="IPR028349">
    <property type="entry name" value="PafC-like"/>
</dbReference>
<evidence type="ECO:0000259" key="2">
    <source>
        <dbReference type="Pfam" id="PF25583"/>
    </source>
</evidence>